<organism evidence="2 3">
    <name type="scientific">Ohtaekwangia koreensis</name>
    <dbReference type="NCBI Taxonomy" id="688867"/>
    <lineage>
        <taxon>Bacteria</taxon>
        <taxon>Pseudomonadati</taxon>
        <taxon>Bacteroidota</taxon>
        <taxon>Cytophagia</taxon>
        <taxon>Cytophagales</taxon>
        <taxon>Fulvivirgaceae</taxon>
        <taxon>Ohtaekwangia</taxon>
    </lineage>
</organism>
<dbReference type="OrthoDB" id="9811036at2"/>
<evidence type="ECO:0000259" key="1">
    <source>
        <dbReference type="Pfam" id="PF13098"/>
    </source>
</evidence>
<dbReference type="Gene3D" id="3.40.30.10">
    <property type="entry name" value="Glutaredoxin"/>
    <property type="match status" value="1"/>
</dbReference>
<keyword evidence="3" id="KW-1185">Reference proteome</keyword>
<dbReference type="SUPFAM" id="SSF52833">
    <property type="entry name" value="Thioredoxin-like"/>
    <property type="match status" value="1"/>
</dbReference>
<dbReference type="RefSeq" id="WP_079689792.1">
    <property type="nucleotide sequence ID" value="NZ_FUZU01000004.1"/>
</dbReference>
<accession>A0A1T5MFL8</accession>
<dbReference type="Pfam" id="PF13098">
    <property type="entry name" value="Thioredoxin_2"/>
    <property type="match status" value="1"/>
</dbReference>
<dbReference type="STRING" id="688867.SAMN05660236_5310"/>
<evidence type="ECO:0000313" key="3">
    <source>
        <dbReference type="Proteomes" id="UP000190961"/>
    </source>
</evidence>
<dbReference type="Proteomes" id="UP000190961">
    <property type="component" value="Unassembled WGS sequence"/>
</dbReference>
<dbReference type="InterPro" id="IPR012336">
    <property type="entry name" value="Thioredoxin-like_fold"/>
</dbReference>
<dbReference type="InterPro" id="IPR036249">
    <property type="entry name" value="Thioredoxin-like_sf"/>
</dbReference>
<name>A0A1T5MFL8_9BACT</name>
<proteinExistence type="predicted"/>
<evidence type="ECO:0000313" key="2">
    <source>
        <dbReference type="EMBL" id="SKC86992.1"/>
    </source>
</evidence>
<feature type="domain" description="Thioredoxin-like fold" evidence="1">
    <location>
        <begin position="40"/>
        <end position="148"/>
    </location>
</feature>
<dbReference type="EMBL" id="FUZU01000004">
    <property type="protein sequence ID" value="SKC86992.1"/>
    <property type="molecule type" value="Genomic_DNA"/>
</dbReference>
<gene>
    <name evidence="2" type="ORF">SAMN05660236_5310</name>
</gene>
<protein>
    <submittedName>
        <fullName evidence="2">Thioredoxin-like domain-containing protein</fullName>
    </submittedName>
</protein>
<reference evidence="2 3" key="1">
    <citation type="submission" date="2017-02" db="EMBL/GenBank/DDBJ databases">
        <authorList>
            <person name="Peterson S.W."/>
        </authorList>
    </citation>
    <scope>NUCLEOTIDE SEQUENCE [LARGE SCALE GENOMIC DNA]</scope>
    <source>
        <strain evidence="2 3">DSM 25262</strain>
    </source>
</reference>
<sequence length="153" mass="17510">MIVHRILFCALLLGSHTGYTQVVDWISFDSLQEKMRVQPRPVLIYIYTGWCKYCALQKERTFTAPAITDKIGRQFYAVSLDAESKAEIIFLNKHYGYKPSRGYHELAELLGKKNGTLSFPTTVVLSESLQLLEHASGFLNEQDMSRMLDRCTP</sequence>
<dbReference type="AlphaFoldDB" id="A0A1T5MFL8"/>